<feature type="compositionally biased region" description="Basic and acidic residues" evidence="2">
    <location>
        <begin position="425"/>
        <end position="435"/>
    </location>
</feature>
<reference evidence="3 4" key="1">
    <citation type="submission" date="2017-12" db="EMBL/GenBank/DDBJ databases">
        <authorList>
            <person name="Pombert J.-F."/>
            <person name="Haag K.L."/>
            <person name="Ebert D."/>
        </authorList>
    </citation>
    <scope>NUCLEOTIDE SEQUENCE [LARGE SCALE GENOMIC DNA]</scope>
    <source>
        <strain evidence="3">IL-G-3</strain>
    </source>
</reference>
<feature type="coiled-coil region" evidence="1">
    <location>
        <begin position="672"/>
        <end position="720"/>
    </location>
</feature>
<comment type="caution">
    <text evidence="3">The sequence shown here is derived from an EMBL/GenBank/DDBJ whole genome shotgun (WGS) entry which is preliminary data.</text>
</comment>
<evidence type="ECO:0000313" key="3">
    <source>
        <dbReference type="EMBL" id="TBU11539.1"/>
    </source>
</evidence>
<protein>
    <submittedName>
        <fullName evidence="3">Uncharacterized protein</fullName>
    </submittedName>
</protein>
<organism evidence="3 4">
    <name type="scientific">Hamiltosporidium tvaerminnensis</name>
    <dbReference type="NCBI Taxonomy" id="1176355"/>
    <lineage>
        <taxon>Eukaryota</taxon>
        <taxon>Fungi</taxon>
        <taxon>Fungi incertae sedis</taxon>
        <taxon>Microsporidia</taxon>
        <taxon>Dubosqiidae</taxon>
        <taxon>Hamiltosporidium</taxon>
    </lineage>
</organism>
<feature type="region of interest" description="Disordered" evidence="2">
    <location>
        <begin position="425"/>
        <end position="459"/>
    </location>
</feature>
<accession>A0A4Q9LSM1</accession>
<dbReference type="EMBL" id="PITK01001151">
    <property type="protein sequence ID" value="TBU11539.1"/>
    <property type="molecule type" value="Genomic_DNA"/>
</dbReference>
<sequence>MKRRQSLRSILIHTPKKLKREEINRSEYKTSKNTNYNVNSALIRENDENFSEKENILEVNIKQGNTFELESLIEISNQTNNLIDTNCKETEEFNQNKFFISKEKQENIIGENTKFDMRENNKLEINTNVIGENNKLEINTNVNGENIAMMICDREVFKEKKCETEVNIINRNYDLSTKTFELNEIIYESNSLNSIIDFTKEEMNSFSHLSSLSSNHDLNHKICKEKKCKNNLSVKIKESKEMYENKISNRLRISSAKIEEFLEFQNLNNSNFENEKSNCLGISSAKIEEFCEFQNINNSNFENEKSNCLGISSAKIEESCEFQNINNSNFENEKKLPLKNIKENKILNYKNDIECPDIINNENNYNLINPIENDIECPDIITNKDSYNLINAIENENYIEYPEISNNKDNHSLINTKQTDKKIRNSEIPNNKDNHGLINTKQNHKKNENYKPRPPKNNSIEIEKLNEPENNILEEILLSLKNIYNLFGFESKKEVKSIKEIKLMITELFFCLKEKFTEECKETFKFEKEMIKKFLTNLFKTDKILETIESKKKYKKNKDLLISNLNQILETKNYLSLFDWIKDILNYKNSIHLKYISKLEKEFNKKINNYGSVNNKLKLEINEKDQQVCKLQSEYDLIKEKLKTLEYLKNIFCTKDLETYIDKGTDILKSIKEEFTNEFKQLNTRNTILEKENEKMKLKIQNLQEIIENLVQKLSKKKNAQFIIEDLKKDMEIRKI</sequence>
<dbReference type="VEuPathDB" id="MicrosporidiaDB:CWI38_1151p0030"/>
<evidence type="ECO:0000256" key="2">
    <source>
        <dbReference type="SAM" id="MobiDB-lite"/>
    </source>
</evidence>
<dbReference type="Proteomes" id="UP000292282">
    <property type="component" value="Unassembled WGS sequence"/>
</dbReference>
<proteinExistence type="predicted"/>
<keyword evidence="4" id="KW-1185">Reference proteome</keyword>
<name>A0A4Q9LSM1_9MICR</name>
<evidence type="ECO:0000256" key="1">
    <source>
        <dbReference type="SAM" id="Coils"/>
    </source>
</evidence>
<gene>
    <name evidence="3" type="ORF">CWI38_1151p0030</name>
</gene>
<evidence type="ECO:0000313" key="4">
    <source>
        <dbReference type="Proteomes" id="UP000292282"/>
    </source>
</evidence>
<keyword evidence="1" id="KW-0175">Coiled coil</keyword>
<dbReference type="AlphaFoldDB" id="A0A4Q9LSM1"/>